<dbReference type="PANTHER" id="PTHR31571:SF1">
    <property type="entry name" value="ALTERED INHERITANCE OF MITOCHONDRIA PROTEIN 6"/>
    <property type="match status" value="1"/>
</dbReference>
<comment type="caution">
    <text evidence="3">The sequence shown here is derived from an EMBL/GenBank/DDBJ whole genome shotgun (WGS) entry which is preliminary data.</text>
</comment>
<dbReference type="Pfam" id="PF13653">
    <property type="entry name" value="GDPD_2"/>
    <property type="match status" value="1"/>
</dbReference>
<sequence length="289" mass="31846">MPTTRRAVVTTLAAALTGAVGAPAHSAATGNGRGQGRPAPLRRAHAHNDYLHERPLHDALSHGFTGVEADIFLVDGELLVAHEPAELDPARTLRSLYLDPLLARVRANHGGVYRGHRRSFQLLIDIKADGVASYLELDRLLRRYRRMLSSCAHGHARPGAVTPVISGDRSARAPMEAQRVRYAFYDGRLEDLAAADPAPASFIPLVSSNWTHSFSWLGAGEFPPAEREKLHTLVTTAHRRSQRVRFWATPDLPGPAREAVWHELLTAGADHINTDDLAGLEHFLRRHDR</sequence>
<dbReference type="SUPFAM" id="SSF51695">
    <property type="entry name" value="PLC-like phosphodiesterases"/>
    <property type="match status" value="1"/>
</dbReference>
<feature type="chain" id="PRO_5045138910" description="Altered inheritance of mitochondria protein 6" evidence="2">
    <location>
        <begin position="28"/>
        <end position="289"/>
    </location>
</feature>
<name>A0ABV1UXE6_9ACTN</name>
<dbReference type="InterPro" id="IPR039559">
    <property type="entry name" value="AIM6_PI-PLC-like_dom"/>
</dbReference>
<dbReference type="PANTHER" id="PTHR31571">
    <property type="entry name" value="ALTERED INHERITANCE OF MITOCHONDRIA PROTEIN 6"/>
    <property type="match status" value="1"/>
</dbReference>
<evidence type="ECO:0000256" key="1">
    <source>
        <dbReference type="ARBA" id="ARBA00014286"/>
    </source>
</evidence>
<dbReference type="Proteomes" id="UP001445472">
    <property type="component" value="Unassembled WGS sequence"/>
</dbReference>
<dbReference type="EMBL" id="JBEPBX010000016">
    <property type="protein sequence ID" value="MER6615467.1"/>
    <property type="molecule type" value="Genomic_DNA"/>
</dbReference>
<evidence type="ECO:0000256" key="2">
    <source>
        <dbReference type="SAM" id="SignalP"/>
    </source>
</evidence>
<dbReference type="Gene3D" id="3.20.20.190">
    <property type="entry name" value="Phosphatidylinositol (PI) phosphodiesterase"/>
    <property type="match status" value="1"/>
</dbReference>
<proteinExistence type="predicted"/>
<protein>
    <recommendedName>
        <fullName evidence="1">Altered inheritance of mitochondria protein 6</fullName>
    </recommendedName>
</protein>
<dbReference type="CDD" id="cd08577">
    <property type="entry name" value="PI-PLCc_GDPD_SF_unchar3"/>
    <property type="match status" value="1"/>
</dbReference>
<reference evidence="3 4" key="1">
    <citation type="submission" date="2024-06" db="EMBL/GenBank/DDBJ databases">
        <title>The Natural Products Discovery Center: Release of the First 8490 Sequenced Strains for Exploring Actinobacteria Biosynthetic Diversity.</title>
        <authorList>
            <person name="Kalkreuter E."/>
            <person name="Kautsar S.A."/>
            <person name="Yang D."/>
            <person name="Bader C.D."/>
            <person name="Teijaro C.N."/>
            <person name="Fluegel L."/>
            <person name="Davis C.M."/>
            <person name="Simpson J.R."/>
            <person name="Lauterbach L."/>
            <person name="Steele A.D."/>
            <person name="Gui C."/>
            <person name="Meng S."/>
            <person name="Li G."/>
            <person name="Viehrig K."/>
            <person name="Ye F."/>
            <person name="Su P."/>
            <person name="Kiefer A.F."/>
            <person name="Nichols A."/>
            <person name="Cepeda A.J."/>
            <person name="Yan W."/>
            <person name="Fan B."/>
            <person name="Jiang Y."/>
            <person name="Adhikari A."/>
            <person name="Zheng C.-J."/>
            <person name="Schuster L."/>
            <person name="Cowan T.M."/>
            <person name="Smanski M.J."/>
            <person name="Chevrette M.G."/>
            <person name="De Carvalho L.P.S."/>
            <person name="Shen B."/>
        </authorList>
    </citation>
    <scope>NUCLEOTIDE SEQUENCE [LARGE SCALE GENOMIC DNA]</scope>
    <source>
        <strain evidence="3 4">NPDC000837</strain>
    </source>
</reference>
<keyword evidence="4" id="KW-1185">Reference proteome</keyword>
<keyword evidence="2" id="KW-0732">Signal</keyword>
<dbReference type="InterPro" id="IPR017946">
    <property type="entry name" value="PLC-like_Pdiesterase_TIM-brl"/>
</dbReference>
<accession>A0ABV1UXE6</accession>
<evidence type="ECO:0000313" key="4">
    <source>
        <dbReference type="Proteomes" id="UP001445472"/>
    </source>
</evidence>
<gene>
    <name evidence="3" type="ORF">ABT276_19315</name>
</gene>
<organism evidence="3 4">
    <name type="scientific">Streptomyces xantholiticus</name>
    <dbReference type="NCBI Taxonomy" id="68285"/>
    <lineage>
        <taxon>Bacteria</taxon>
        <taxon>Bacillati</taxon>
        <taxon>Actinomycetota</taxon>
        <taxon>Actinomycetes</taxon>
        <taxon>Kitasatosporales</taxon>
        <taxon>Streptomycetaceae</taxon>
        <taxon>Streptomyces</taxon>
    </lineage>
</organism>
<feature type="signal peptide" evidence="2">
    <location>
        <begin position="1"/>
        <end position="27"/>
    </location>
</feature>
<dbReference type="InterPro" id="IPR051236">
    <property type="entry name" value="HAT_RTT109-like"/>
</dbReference>
<evidence type="ECO:0000313" key="3">
    <source>
        <dbReference type="EMBL" id="MER6615467.1"/>
    </source>
</evidence>